<dbReference type="InterPro" id="IPR028098">
    <property type="entry name" value="Glyco_trans_4-like_N"/>
</dbReference>
<feature type="domain" description="Glycosyltransferase subfamily 4-like N-terminal" evidence="2">
    <location>
        <begin position="35"/>
        <end position="179"/>
    </location>
</feature>
<dbReference type="SUPFAM" id="SSF53756">
    <property type="entry name" value="UDP-Glycosyltransferase/glycogen phosphorylase"/>
    <property type="match status" value="1"/>
</dbReference>
<keyword evidence="4" id="KW-1185">Reference proteome</keyword>
<proteinExistence type="predicted"/>
<accession>A0A261QUY9</accession>
<dbReference type="RefSeq" id="WP_094797567.1">
    <property type="nucleotide sequence ID" value="NZ_NEVK01000008.1"/>
</dbReference>
<evidence type="ECO:0000259" key="1">
    <source>
        <dbReference type="Pfam" id="PF00534"/>
    </source>
</evidence>
<protein>
    <submittedName>
        <fullName evidence="3">Glycosyltransferase</fullName>
    </submittedName>
</protein>
<dbReference type="PANTHER" id="PTHR45947">
    <property type="entry name" value="SULFOQUINOVOSYL TRANSFERASE SQD2"/>
    <property type="match status" value="1"/>
</dbReference>
<dbReference type="Proteomes" id="UP000216947">
    <property type="component" value="Unassembled WGS sequence"/>
</dbReference>
<evidence type="ECO:0000313" key="3">
    <source>
        <dbReference type="EMBL" id="OZI16541.1"/>
    </source>
</evidence>
<evidence type="ECO:0000259" key="2">
    <source>
        <dbReference type="Pfam" id="PF13579"/>
    </source>
</evidence>
<reference evidence="4" key="1">
    <citation type="submission" date="2017-05" db="EMBL/GenBank/DDBJ databases">
        <title>Complete and WGS of Bordetella genogroups.</title>
        <authorList>
            <person name="Spilker T."/>
            <person name="Lipuma J."/>
        </authorList>
    </citation>
    <scope>NUCLEOTIDE SEQUENCE [LARGE SCALE GENOMIC DNA]</scope>
    <source>
        <strain evidence="4">AU18089</strain>
    </source>
</reference>
<dbReference type="GO" id="GO:0016757">
    <property type="term" value="F:glycosyltransferase activity"/>
    <property type="evidence" value="ECO:0007669"/>
    <property type="project" value="InterPro"/>
</dbReference>
<feature type="domain" description="Glycosyl transferase family 1" evidence="1">
    <location>
        <begin position="201"/>
        <end position="358"/>
    </location>
</feature>
<dbReference type="EMBL" id="NEVK01000008">
    <property type="protein sequence ID" value="OZI16541.1"/>
    <property type="molecule type" value="Genomic_DNA"/>
</dbReference>
<comment type="caution">
    <text evidence="3">The sequence shown here is derived from an EMBL/GenBank/DDBJ whole genome shotgun (WGS) entry which is preliminary data.</text>
</comment>
<dbReference type="Gene3D" id="3.40.50.2000">
    <property type="entry name" value="Glycogen Phosphorylase B"/>
    <property type="match status" value="2"/>
</dbReference>
<organism evidence="3 4">
    <name type="scientific">Bordetella genomosp. 7</name>
    <dbReference type="NCBI Taxonomy" id="1416805"/>
    <lineage>
        <taxon>Bacteria</taxon>
        <taxon>Pseudomonadati</taxon>
        <taxon>Pseudomonadota</taxon>
        <taxon>Betaproteobacteria</taxon>
        <taxon>Burkholderiales</taxon>
        <taxon>Alcaligenaceae</taxon>
        <taxon>Bordetella</taxon>
    </lineage>
</organism>
<dbReference type="PANTHER" id="PTHR45947:SF3">
    <property type="entry name" value="SULFOQUINOVOSYL TRANSFERASE SQD2"/>
    <property type="match status" value="1"/>
</dbReference>
<dbReference type="Pfam" id="PF13579">
    <property type="entry name" value="Glyco_trans_4_4"/>
    <property type="match status" value="1"/>
</dbReference>
<evidence type="ECO:0000313" key="4">
    <source>
        <dbReference type="Proteomes" id="UP000216947"/>
    </source>
</evidence>
<dbReference type="InterPro" id="IPR050194">
    <property type="entry name" value="Glycosyltransferase_grp1"/>
</dbReference>
<dbReference type="Pfam" id="PF00534">
    <property type="entry name" value="Glycos_transf_1"/>
    <property type="match status" value="1"/>
</dbReference>
<keyword evidence="3" id="KW-0808">Transferase</keyword>
<dbReference type="InterPro" id="IPR001296">
    <property type="entry name" value="Glyco_trans_1"/>
</dbReference>
<dbReference type="AlphaFoldDB" id="A0A261QUY9"/>
<gene>
    <name evidence="3" type="ORF">CAL19_17845</name>
</gene>
<sequence>MQPPNTDPTPGVRIAHLTSVHARYDVRIFLKECGSLARRGYAVRLYVADGKGDEVKNGVEIRDLGKTGKRFLRMLIKPWALFRAVRRDGVQVVHFHDPEIIPAALALHWQGVTVIYDAHEDVPRQILSKRWLPKGSHRAVARLFEWLENFAARRFAVVVTSTPHIAARFRAAGAHAVNVNNFPMAHELAVERTADASEADAPRSRTICYVGGISDIRGIKEIMQALPAANATLLLAGPFQTPGLRAQLQAMPEWHHVEYLGVVDRTGVRQIMARSQLGVVLLHPVSNYLDSLPIKMFEYMSAGLPVLASDFPLWRQIIDGADAGACVNPLDPEAVALTLNNMLDDPQRLRRQGEAGRRAVHERYNWANEERTLLQLYRDLCQPGASTRR</sequence>
<name>A0A261QUY9_9BORD</name>